<name>A0A0E3B6V5_9BURK</name>
<gene>
    <name evidence="1" type="ORF">P245_26195</name>
</gene>
<organism evidence="1 2">
    <name type="scientific">Comamonas thiooxydans</name>
    <dbReference type="NCBI Taxonomy" id="363952"/>
    <lineage>
        <taxon>Bacteria</taxon>
        <taxon>Pseudomonadati</taxon>
        <taxon>Pseudomonadota</taxon>
        <taxon>Betaproteobacteria</taxon>
        <taxon>Burkholderiales</taxon>
        <taxon>Comamonadaceae</taxon>
        <taxon>Comamonas</taxon>
    </lineage>
</organism>
<sequence>MNSTTDIPMAEHESAMKLSAGLLNDDAALQGLAELMAKLEPLLAGRRLNRVVDMLSVAADAVDMSDAYMVEKLARAFEESVSAAWTAGNAARMAAARMERLETTPTLIGLLRMAGEPDVRRGLAFLLSMAGALGRQHAYDPIDYTAD</sequence>
<dbReference type="Pfam" id="PF07849">
    <property type="entry name" value="DUF1641"/>
    <property type="match status" value="1"/>
</dbReference>
<evidence type="ECO:0008006" key="3">
    <source>
        <dbReference type="Google" id="ProtNLM"/>
    </source>
</evidence>
<dbReference type="InterPro" id="IPR012440">
    <property type="entry name" value="DUF1641"/>
</dbReference>
<evidence type="ECO:0000313" key="1">
    <source>
        <dbReference type="EMBL" id="KGG82936.1"/>
    </source>
</evidence>
<reference evidence="1 2" key="1">
    <citation type="submission" date="2013-09" db="EMBL/GenBank/DDBJ databases">
        <title>High correlation between genotypes and phenotypes of environmental bacteria Comamonas testosteroni strains.</title>
        <authorList>
            <person name="Liu L."/>
            <person name="Zhu W."/>
            <person name="Xia X."/>
            <person name="Xu B."/>
            <person name="Luo M."/>
            <person name="Wang G."/>
        </authorList>
    </citation>
    <scope>NUCLEOTIDE SEQUENCE [LARGE SCALE GENOMIC DNA]</scope>
    <source>
        <strain evidence="1 2">JL14</strain>
    </source>
</reference>
<comment type="caution">
    <text evidence="1">The sequence shown here is derived from an EMBL/GenBank/DDBJ whole genome shotgun (WGS) entry which is preliminary data.</text>
</comment>
<dbReference type="Proteomes" id="UP000029567">
    <property type="component" value="Unassembled WGS sequence"/>
</dbReference>
<protein>
    <recommendedName>
        <fullName evidence="3">DUF1641 domain-containing protein</fullName>
    </recommendedName>
</protein>
<dbReference type="RefSeq" id="WP_034383664.1">
    <property type="nucleotide sequence ID" value="NZ_AWTN01000148.1"/>
</dbReference>
<evidence type="ECO:0000313" key="2">
    <source>
        <dbReference type="Proteomes" id="UP000029567"/>
    </source>
</evidence>
<proteinExistence type="predicted"/>
<dbReference type="AlphaFoldDB" id="A0A0E3B6V5"/>
<dbReference type="EMBL" id="AWTN01000148">
    <property type="protein sequence ID" value="KGG82936.1"/>
    <property type="molecule type" value="Genomic_DNA"/>
</dbReference>
<accession>A0A0E3B6V5</accession>